<dbReference type="EMBL" id="JAAAUQ010003035">
    <property type="protein sequence ID" value="KAF9119271.1"/>
    <property type="molecule type" value="Genomic_DNA"/>
</dbReference>
<name>A0A9P5R217_9FUNG</name>
<dbReference type="Proteomes" id="UP000748756">
    <property type="component" value="Unassembled WGS sequence"/>
</dbReference>
<gene>
    <name evidence="2" type="ORF">BG015_006383</name>
</gene>
<evidence type="ECO:0000313" key="3">
    <source>
        <dbReference type="Proteomes" id="UP000748756"/>
    </source>
</evidence>
<accession>A0A9P5R217</accession>
<dbReference type="InterPro" id="IPR032675">
    <property type="entry name" value="LRR_dom_sf"/>
</dbReference>
<evidence type="ECO:0000259" key="1">
    <source>
        <dbReference type="Pfam" id="PF12937"/>
    </source>
</evidence>
<dbReference type="AlphaFoldDB" id="A0A9P5R217"/>
<keyword evidence="3" id="KW-1185">Reference proteome</keyword>
<protein>
    <recommendedName>
        <fullName evidence="1">F-box domain-containing protein</fullName>
    </recommendedName>
</protein>
<dbReference type="InterPro" id="IPR001810">
    <property type="entry name" value="F-box_dom"/>
</dbReference>
<evidence type="ECO:0000313" key="2">
    <source>
        <dbReference type="EMBL" id="KAF9119271.1"/>
    </source>
</evidence>
<dbReference type="InterPro" id="IPR036047">
    <property type="entry name" value="F-box-like_dom_sf"/>
</dbReference>
<feature type="non-terminal residue" evidence="2">
    <location>
        <position position="191"/>
    </location>
</feature>
<proteinExistence type="predicted"/>
<organism evidence="2 3">
    <name type="scientific">Linnemannia schmuckeri</name>
    <dbReference type="NCBI Taxonomy" id="64567"/>
    <lineage>
        <taxon>Eukaryota</taxon>
        <taxon>Fungi</taxon>
        <taxon>Fungi incertae sedis</taxon>
        <taxon>Mucoromycota</taxon>
        <taxon>Mortierellomycotina</taxon>
        <taxon>Mortierellomycetes</taxon>
        <taxon>Mortierellales</taxon>
        <taxon>Mortierellaceae</taxon>
        <taxon>Linnemannia</taxon>
    </lineage>
</organism>
<sequence>MTTILDLPDEIHLLVGKQLSPKVVYSCIRVCRAFYSAYIPCLWSNIHVRTYKGNIISVNQLRANAHRVETIDYSSTLTDDYYTIVYPRLQAIRTSTYFGDKKDPNFMRVQRHQKAQFARLHPTIRKLYYGQPDGLSKEFWEVVETEWKELETLDMSSVVEEDAVDAFWRVCDRVHNLSLTGVELPKDFPIL</sequence>
<feature type="domain" description="F-box" evidence="1">
    <location>
        <begin position="4"/>
        <end position="48"/>
    </location>
</feature>
<dbReference type="OrthoDB" id="2354556at2759"/>
<dbReference type="Gene3D" id="3.80.10.10">
    <property type="entry name" value="Ribonuclease Inhibitor"/>
    <property type="match status" value="1"/>
</dbReference>
<comment type="caution">
    <text evidence="2">The sequence shown here is derived from an EMBL/GenBank/DDBJ whole genome shotgun (WGS) entry which is preliminary data.</text>
</comment>
<dbReference type="Pfam" id="PF12937">
    <property type="entry name" value="F-box-like"/>
    <property type="match status" value="1"/>
</dbReference>
<dbReference type="SUPFAM" id="SSF81383">
    <property type="entry name" value="F-box domain"/>
    <property type="match status" value="1"/>
</dbReference>
<reference evidence="2" key="1">
    <citation type="journal article" date="2020" name="Fungal Divers.">
        <title>Resolving the Mortierellaceae phylogeny through synthesis of multi-gene phylogenetics and phylogenomics.</title>
        <authorList>
            <person name="Vandepol N."/>
            <person name="Liber J."/>
            <person name="Desiro A."/>
            <person name="Na H."/>
            <person name="Kennedy M."/>
            <person name="Barry K."/>
            <person name="Grigoriev I.V."/>
            <person name="Miller A.N."/>
            <person name="O'Donnell K."/>
            <person name="Stajich J.E."/>
            <person name="Bonito G."/>
        </authorList>
    </citation>
    <scope>NUCLEOTIDE SEQUENCE</scope>
    <source>
        <strain evidence="2">NRRL 6426</strain>
    </source>
</reference>